<keyword evidence="3" id="KW-1185">Reference proteome</keyword>
<protein>
    <submittedName>
        <fullName evidence="2">Uroporphyrinogen decarboxylase</fullName>
    </submittedName>
</protein>
<dbReference type="InterPro" id="IPR052024">
    <property type="entry name" value="Methanogen_methyltrans"/>
</dbReference>
<feature type="domain" description="Uroporphyrinogen decarboxylase (URO-D)" evidence="1">
    <location>
        <begin position="7"/>
        <end position="340"/>
    </location>
</feature>
<dbReference type="GO" id="GO:0006779">
    <property type="term" value="P:porphyrin-containing compound biosynthetic process"/>
    <property type="evidence" value="ECO:0007669"/>
    <property type="project" value="InterPro"/>
</dbReference>
<dbReference type="InterPro" id="IPR000257">
    <property type="entry name" value="Uroporphyrinogen_deCOase"/>
</dbReference>
<evidence type="ECO:0000313" key="2">
    <source>
        <dbReference type="EMBL" id="QTA82008.1"/>
    </source>
</evidence>
<gene>
    <name evidence="2" type="ORF">dnl_43690</name>
</gene>
<dbReference type="InterPro" id="IPR038071">
    <property type="entry name" value="UROD/MetE-like_sf"/>
</dbReference>
<dbReference type="RefSeq" id="WP_207687978.1">
    <property type="nucleotide sequence ID" value="NZ_CP061799.1"/>
</dbReference>
<dbReference type="KEGG" id="dli:dnl_43690"/>
<reference evidence="2" key="1">
    <citation type="journal article" date="2021" name="Microb. Physiol.">
        <title>Proteogenomic Insights into the Physiology of Marine, Sulfate-Reducing, Filamentous Desulfonema limicola and Desulfonema magnum.</title>
        <authorList>
            <person name="Schnaars V."/>
            <person name="Wohlbrand L."/>
            <person name="Scheve S."/>
            <person name="Hinrichs C."/>
            <person name="Reinhardt R."/>
            <person name="Rabus R."/>
        </authorList>
    </citation>
    <scope>NUCLEOTIDE SEQUENCE</scope>
    <source>
        <strain evidence="2">5ac10</strain>
    </source>
</reference>
<evidence type="ECO:0000259" key="1">
    <source>
        <dbReference type="Pfam" id="PF01208"/>
    </source>
</evidence>
<dbReference type="SUPFAM" id="SSF51726">
    <property type="entry name" value="UROD/MetE-like"/>
    <property type="match status" value="1"/>
</dbReference>
<dbReference type="Gene3D" id="3.20.20.210">
    <property type="match status" value="1"/>
</dbReference>
<name>A0A975BAZ6_9BACT</name>
<dbReference type="CDD" id="cd03465">
    <property type="entry name" value="URO-D_like"/>
    <property type="match status" value="1"/>
</dbReference>
<dbReference type="Pfam" id="PF01208">
    <property type="entry name" value="URO-D"/>
    <property type="match status" value="1"/>
</dbReference>
<proteinExistence type="predicted"/>
<dbReference type="GO" id="GO:0004853">
    <property type="term" value="F:uroporphyrinogen decarboxylase activity"/>
    <property type="evidence" value="ECO:0007669"/>
    <property type="project" value="InterPro"/>
</dbReference>
<evidence type="ECO:0000313" key="3">
    <source>
        <dbReference type="Proteomes" id="UP000663720"/>
    </source>
</evidence>
<dbReference type="EMBL" id="CP061799">
    <property type="protein sequence ID" value="QTA82008.1"/>
    <property type="molecule type" value="Genomic_DNA"/>
</dbReference>
<dbReference type="AlphaFoldDB" id="A0A975BAZ6"/>
<dbReference type="PANTHER" id="PTHR47099:SF1">
    <property type="entry name" value="METHYLCOBAMIDE:COM METHYLTRANSFERASE MTBA"/>
    <property type="match status" value="1"/>
</dbReference>
<accession>A0A975BAZ6</accession>
<organism evidence="2 3">
    <name type="scientific">Desulfonema limicola</name>
    <dbReference type="NCBI Taxonomy" id="45656"/>
    <lineage>
        <taxon>Bacteria</taxon>
        <taxon>Pseudomonadati</taxon>
        <taxon>Thermodesulfobacteriota</taxon>
        <taxon>Desulfobacteria</taxon>
        <taxon>Desulfobacterales</taxon>
        <taxon>Desulfococcaceae</taxon>
        <taxon>Desulfonema</taxon>
    </lineage>
</organism>
<sequence>MNRNTMTPMQRVLTALSHKEPDRVPLFLLPTMHGAKELGISIKEYFSKPEYVAQGQLCLLEKYDNDCLSAFFYGSLEVEAWGAEVIYSDDGPPNSGQPFIRKISDIKNLEVPEIAETPCLIKVLETIKILKSKAADKVPIIGVAISPFSLPVMQLGFNRYIKLMYENHELFQQLMKINEKFCIKWANAQLQAGAAAICYFDPVSSSTITTRDMYLKTGFKIAKRTLAGIQGPAATHMASGRSISIINDIVKTGTAAIAVSCDEDIGQIKSMCKNKVSVMGNLNGIEMAGWTPETAEQKVKQVISRAAHGGGFILTDNHGEIPFQVKDEVLYAISNAVHKWGKYPIQNNFA</sequence>
<dbReference type="Proteomes" id="UP000663720">
    <property type="component" value="Chromosome"/>
</dbReference>
<dbReference type="PANTHER" id="PTHR47099">
    <property type="entry name" value="METHYLCOBAMIDE:COM METHYLTRANSFERASE MTBA"/>
    <property type="match status" value="1"/>
</dbReference>